<sequence>GSDILFDSGTKQLNCFESVIDIEKANLKPKVLVLNDDNKLDNILLTIVEVLGQLSSYILLYGYDLLGNAWRLLGLCLEGGSLKLKTSSLDSIVKFIIICDFPKDIEIQDYILQLFSGCTVSIVKEDFSNEEEENVKAFETSLLHMIRVLRENLQKINPIFIDEIGGSVQRFLQFHHQFPNLNGSLLKELLLLSCDLVNIQSSSLSADGILATMEDAVTSSVRIPQIIETCLKFLICKDLEKVFGSDGTSSLLDPKKRTHQQSEQESDVLDCWAVSQWWNTILNEMNIIIEELENEEVGDDTNLTNNLEVLQNFLNLAAEVMAYSSSTHVNM</sequence>
<accession>A0A5N5SRC6</accession>
<evidence type="ECO:0000313" key="2">
    <source>
        <dbReference type="Proteomes" id="UP000326759"/>
    </source>
</evidence>
<dbReference type="AlphaFoldDB" id="A0A5N5SRC6"/>
<reference evidence="1 2" key="1">
    <citation type="journal article" date="2019" name="PLoS Biol.">
        <title>Sex chromosomes control vertical transmission of feminizing Wolbachia symbionts in an isopod.</title>
        <authorList>
            <person name="Becking T."/>
            <person name="Chebbi M.A."/>
            <person name="Giraud I."/>
            <person name="Moumen B."/>
            <person name="Laverre T."/>
            <person name="Caubet Y."/>
            <person name="Peccoud J."/>
            <person name="Gilbert C."/>
            <person name="Cordaux R."/>
        </authorList>
    </citation>
    <scope>NUCLEOTIDE SEQUENCE [LARGE SCALE GENOMIC DNA]</scope>
    <source>
        <strain evidence="1">ANa2</strain>
        <tissue evidence="1">Whole body excluding digestive tract and cuticle</tissue>
    </source>
</reference>
<dbReference type="Proteomes" id="UP000326759">
    <property type="component" value="Unassembled WGS sequence"/>
</dbReference>
<organism evidence="1 2">
    <name type="scientific">Armadillidium nasatum</name>
    <dbReference type="NCBI Taxonomy" id="96803"/>
    <lineage>
        <taxon>Eukaryota</taxon>
        <taxon>Metazoa</taxon>
        <taxon>Ecdysozoa</taxon>
        <taxon>Arthropoda</taxon>
        <taxon>Crustacea</taxon>
        <taxon>Multicrustacea</taxon>
        <taxon>Malacostraca</taxon>
        <taxon>Eumalacostraca</taxon>
        <taxon>Peracarida</taxon>
        <taxon>Isopoda</taxon>
        <taxon>Oniscidea</taxon>
        <taxon>Crinocheta</taxon>
        <taxon>Armadillidiidae</taxon>
        <taxon>Armadillidium</taxon>
    </lineage>
</organism>
<comment type="caution">
    <text evidence="1">The sequence shown here is derived from an EMBL/GenBank/DDBJ whole genome shotgun (WGS) entry which is preliminary data.</text>
</comment>
<evidence type="ECO:0000313" key="1">
    <source>
        <dbReference type="EMBL" id="KAB7496358.1"/>
    </source>
</evidence>
<keyword evidence="2" id="KW-1185">Reference proteome</keyword>
<proteinExistence type="predicted"/>
<feature type="non-terminal residue" evidence="1">
    <location>
        <position position="1"/>
    </location>
</feature>
<protein>
    <submittedName>
        <fullName evidence="1">Uncharacterized protein</fullName>
    </submittedName>
</protein>
<gene>
    <name evidence="1" type="ORF">Anas_00119</name>
</gene>
<feature type="non-terminal residue" evidence="1">
    <location>
        <position position="331"/>
    </location>
</feature>
<name>A0A5N5SRC6_9CRUS</name>
<dbReference type="EMBL" id="SEYY01021440">
    <property type="protein sequence ID" value="KAB7496358.1"/>
    <property type="molecule type" value="Genomic_DNA"/>
</dbReference>